<dbReference type="InterPro" id="IPR052639">
    <property type="entry name" value="TRAIP_ubiq-protein_ligase"/>
</dbReference>
<feature type="region of interest" description="Disordered" evidence="5">
    <location>
        <begin position="368"/>
        <end position="395"/>
    </location>
</feature>
<dbReference type="EMBL" id="UYWY01019922">
    <property type="protein sequence ID" value="VDM39810.1"/>
    <property type="molecule type" value="Genomic_DNA"/>
</dbReference>
<proteinExistence type="predicted"/>
<dbReference type="SMART" id="SM00184">
    <property type="entry name" value="RING"/>
    <property type="match status" value="1"/>
</dbReference>
<evidence type="ECO:0000313" key="10">
    <source>
        <dbReference type="WBParaSite" id="TCNE_0000848901-mRNA-1"/>
    </source>
</evidence>
<keyword evidence="9" id="KW-1185">Reference proteome</keyword>
<dbReference type="InterPro" id="IPR013083">
    <property type="entry name" value="Znf_RING/FYVE/PHD"/>
</dbReference>
<keyword evidence="2" id="KW-0862">Zinc</keyword>
<evidence type="ECO:0000256" key="2">
    <source>
        <dbReference type="ARBA" id="ARBA00022833"/>
    </source>
</evidence>
<feature type="domain" description="RING-type" evidence="7">
    <location>
        <begin position="8"/>
        <end position="48"/>
    </location>
</feature>
<dbReference type="GO" id="GO:0031297">
    <property type="term" value="P:replication fork processing"/>
    <property type="evidence" value="ECO:0007669"/>
    <property type="project" value="TreeGrafter"/>
</dbReference>
<dbReference type="AlphaFoldDB" id="A0A183UJ19"/>
<reference evidence="8 9" key="2">
    <citation type="submission" date="2018-11" db="EMBL/GenBank/DDBJ databases">
        <authorList>
            <consortium name="Pathogen Informatics"/>
        </authorList>
    </citation>
    <scope>NUCLEOTIDE SEQUENCE [LARGE SCALE GENOMIC DNA]</scope>
</reference>
<dbReference type="PANTHER" id="PTHR46569:SF1">
    <property type="entry name" value="E3 UBIQUITIN-PROTEIN LIGASE RFWD3-RELATED"/>
    <property type="match status" value="1"/>
</dbReference>
<dbReference type="PROSITE" id="PS50089">
    <property type="entry name" value="ZF_RING_2"/>
    <property type="match status" value="1"/>
</dbReference>
<dbReference type="Proteomes" id="UP000050794">
    <property type="component" value="Unassembled WGS sequence"/>
</dbReference>
<keyword evidence="4" id="KW-0175">Coiled coil</keyword>
<dbReference type="Pfam" id="PF13639">
    <property type="entry name" value="zf-RING_2"/>
    <property type="match status" value="1"/>
</dbReference>
<evidence type="ECO:0000256" key="6">
    <source>
        <dbReference type="SAM" id="SignalP"/>
    </source>
</evidence>
<accession>A0A183UJ19</accession>
<keyword evidence="1 3" id="KW-0479">Metal-binding</keyword>
<evidence type="ECO:0000313" key="9">
    <source>
        <dbReference type="Proteomes" id="UP000050794"/>
    </source>
</evidence>
<organism evidence="9 10">
    <name type="scientific">Toxocara canis</name>
    <name type="common">Canine roundworm</name>
    <dbReference type="NCBI Taxonomy" id="6265"/>
    <lineage>
        <taxon>Eukaryota</taxon>
        <taxon>Metazoa</taxon>
        <taxon>Ecdysozoa</taxon>
        <taxon>Nematoda</taxon>
        <taxon>Chromadorea</taxon>
        <taxon>Rhabditida</taxon>
        <taxon>Spirurina</taxon>
        <taxon>Ascaridomorpha</taxon>
        <taxon>Ascaridoidea</taxon>
        <taxon>Toxocaridae</taxon>
        <taxon>Toxocara</taxon>
    </lineage>
</organism>
<sequence length="424" mass="47927">MASWGSRCPICLSLFSANHISALPCGHTFHYECVRQWVKTSRTCPECRAKTSSHSIVKQLYFHTDDPTQAGDASQLLSEEALASRLEKVEAELVSERKFHSKTQDALLAAQKAKNKADALYESEKKKCQSMMSRLEKMQHVEMLLQDQQHLQSQIEKYKSRLRASTFYDILSASSEDGSLAKIDEYLKDSGDPDASKFLVLIRRQLNETKKKHLLTLEQLNRSQRINCDLKVKLNKHKNLNVALKEELEALRGDKALTPRNPKLKNVICYSPERRASLGFELDQSDEFSSSLIGSAFKARNRPTHRAHIVSARGADADSLIFDHGESSSSGDLSEVNVPEIIMQRVLMESTKKKRSNGMGGVIQRLPQSTASLHSKRHAPYKKPQEFKKSRSVGQLREQRISNFFRRPTKPATSSNDVTITIDD</sequence>
<dbReference type="Gene3D" id="3.30.40.10">
    <property type="entry name" value="Zinc/RING finger domain, C3HC4 (zinc finger)"/>
    <property type="match status" value="1"/>
</dbReference>
<reference evidence="10" key="1">
    <citation type="submission" date="2016-06" db="UniProtKB">
        <authorList>
            <consortium name="WormBaseParasite"/>
        </authorList>
    </citation>
    <scope>IDENTIFICATION</scope>
</reference>
<evidence type="ECO:0000313" key="8">
    <source>
        <dbReference type="EMBL" id="VDM39810.1"/>
    </source>
</evidence>
<feature type="coiled-coil region" evidence="4">
    <location>
        <begin position="203"/>
        <end position="254"/>
    </location>
</feature>
<dbReference type="GO" id="GO:0061630">
    <property type="term" value="F:ubiquitin protein ligase activity"/>
    <property type="evidence" value="ECO:0007669"/>
    <property type="project" value="TreeGrafter"/>
</dbReference>
<evidence type="ECO:0000256" key="3">
    <source>
        <dbReference type="PROSITE-ProRule" id="PRU00175"/>
    </source>
</evidence>
<keyword evidence="6" id="KW-0732">Signal</keyword>
<feature type="chain" id="PRO_5044553218" evidence="6">
    <location>
        <begin position="23"/>
        <end position="424"/>
    </location>
</feature>
<dbReference type="SUPFAM" id="SSF57850">
    <property type="entry name" value="RING/U-box"/>
    <property type="match status" value="1"/>
</dbReference>
<gene>
    <name evidence="8" type="ORF">TCNE_LOCUS8489</name>
</gene>
<name>A0A183UJ19_TOXCA</name>
<dbReference type="GO" id="GO:0008270">
    <property type="term" value="F:zinc ion binding"/>
    <property type="evidence" value="ECO:0007669"/>
    <property type="project" value="UniProtKB-KW"/>
</dbReference>
<feature type="signal peptide" evidence="6">
    <location>
        <begin position="1"/>
        <end position="22"/>
    </location>
</feature>
<protein>
    <submittedName>
        <fullName evidence="10">RING-type domain-containing protein</fullName>
    </submittedName>
</protein>
<dbReference type="PANTHER" id="PTHR46569">
    <property type="entry name" value="E3 UBIQUITIN-PROTEIN LIGASE TRAIP"/>
    <property type="match status" value="1"/>
</dbReference>
<dbReference type="InterPro" id="IPR001841">
    <property type="entry name" value="Znf_RING"/>
</dbReference>
<dbReference type="GO" id="GO:0016567">
    <property type="term" value="P:protein ubiquitination"/>
    <property type="evidence" value="ECO:0007669"/>
    <property type="project" value="TreeGrafter"/>
</dbReference>
<dbReference type="WBParaSite" id="TCNE_0000848901-mRNA-1">
    <property type="protein sequence ID" value="TCNE_0000848901-mRNA-1"/>
    <property type="gene ID" value="TCNE_0000848901"/>
</dbReference>
<evidence type="ECO:0000256" key="5">
    <source>
        <dbReference type="SAM" id="MobiDB-lite"/>
    </source>
</evidence>
<evidence type="ECO:0000256" key="1">
    <source>
        <dbReference type="ARBA" id="ARBA00022771"/>
    </source>
</evidence>
<dbReference type="GO" id="GO:0090734">
    <property type="term" value="C:site of DNA damage"/>
    <property type="evidence" value="ECO:0007669"/>
    <property type="project" value="TreeGrafter"/>
</dbReference>
<evidence type="ECO:0000259" key="7">
    <source>
        <dbReference type="PROSITE" id="PS50089"/>
    </source>
</evidence>
<evidence type="ECO:0000256" key="4">
    <source>
        <dbReference type="SAM" id="Coils"/>
    </source>
</evidence>
<dbReference type="GO" id="GO:0005634">
    <property type="term" value="C:nucleus"/>
    <property type="evidence" value="ECO:0007669"/>
    <property type="project" value="TreeGrafter"/>
</dbReference>
<keyword evidence="1 3" id="KW-0863">Zinc-finger</keyword>